<keyword evidence="2" id="KW-1185">Reference proteome</keyword>
<dbReference type="EMBL" id="LACI01002712">
    <property type="protein sequence ID" value="KJU81406.1"/>
    <property type="molecule type" value="Genomic_DNA"/>
</dbReference>
<dbReference type="AlphaFoldDB" id="A0A0F3GHP6"/>
<name>A0A0F3GHP6_9BACT</name>
<comment type="caution">
    <text evidence="1">The sequence shown here is derived from an EMBL/GenBank/DDBJ whole genome shotgun (WGS) entry which is preliminary data.</text>
</comment>
<dbReference type="Proteomes" id="UP000033423">
    <property type="component" value="Unassembled WGS sequence"/>
</dbReference>
<gene>
    <name evidence="1" type="ORF">MBAV_006401</name>
</gene>
<feature type="non-terminal residue" evidence="1">
    <location>
        <position position="1"/>
    </location>
</feature>
<evidence type="ECO:0000313" key="2">
    <source>
        <dbReference type="Proteomes" id="UP000033423"/>
    </source>
</evidence>
<accession>A0A0F3GHP6</accession>
<organism evidence="1 2">
    <name type="scientific">Candidatus Magnetobacterium bavaricum</name>
    <dbReference type="NCBI Taxonomy" id="29290"/>
    <lineage>
        <taxon>Bacteria</taxon>
        <taxon>Pseudomonadati</taxon>
        <taxon>Nitrospirota</taxon>
        <taxon>Thermodesulfovibrionia</taxon>
        <taxon>Thermodesulfovibrionales</taxon>
        <taxon>Candidatus Magnetobacteriaceae</taxon>
        <taxon>Candidatus Magnetobacterium</taxon>
    </lineage>
</organism>
<evidence type="ECO:0000313" key="1">
    <source>
        <dbReference type="EMBL" id="KJU81406.1"/>
    </source>
</evidence>
<sequence length="79" mass="8839">SLVETVNSIIRPFLDASRELTIGQVIEQIVAITLLRLSNFQIFYSLASIPYSESPRTSAPDVQLSHAGQVLWHHCSLYP</sequence>
<proteinExistence type="predicted"/>
<protein>
    <submittedName>
        <fullName evidence="1">Uncharacterized protein</fullName>
    </submittedName>
</protein>
<reference evidence="1 2" key="1">
    <citation type="submission" date="2015-02" db="EMBL/GenBank/DDBJ databases">
        <title>Single-cell genomics of uncultivated deep-branching MTB reveals a conserved set of magnetosome genes.</title>
        <authorList>
            <person name="Kolinko S."/>
            <person name="Richter M."/>
            <person name="Glockner F.O."/>
            <person name="Brachmann A."/>
            <person name="Schuler D."/>
        </authorList>
    </citation>
    <scope>NUCLEOTIDE SEQUENCE [LARGE SCALE GENOMIC DNA]</scope>
    <source>
        <strain evidence="1">TM-1</strain>
    </source>
</reference>